<keyword evidence="4" id="KW-0641">Proline biosynthesis</keyword>
<dbReference type="GO" id="GO:0004735">
    <property type="term" value="F:pyrroline-5-carboxylate reductase activity"/>
    <property type="evidence" value="ECO:0007669"/>
    <property type="project" value="UniProtKB-UniRule"/>
</dbReference>
<evidence type="ECO:0000256" key="5">
    <source>
        <dbReference type="NCBIfam" id="TIGR00112"/>
    </source>
</evidence>
<feature type="binding site" evidence="6">
    <location>
        <begin position="72"/>
        <end position="75"/>
    </location>
    <ligand>
        <name>NADP(+)</name>
        <dbReference type="ChEBI" id="CHEBI:58349"/>
    </ligand>
</feature>
<dbReference type="PIRSF" id="PIRSF000193">
    <property type="entry name" value="Pyrrol-5-carb_rd"/>
    <property type="match status" value="1"/>
</dbReference>
<dbReference type="AlphaFoldDB" id="A0A0G0Z6A3"/>
<dbReference type="Pfam" id="PF14748">
    <property type="entry name" value="P5CR_dimer"/>
    <property type="match status" value="1"/>
</dbReference>
<comment type="catalytic activity">
    <reaction evidence="4">
        <text>L-proline + NAD(+) = (S)-1-pyrroline-5-carboxylate + NADH + 2 H(+)</text>
        <dbReference type="Rhea" id="RHEA:14105"/>
        <dbReference type="ChEBI" id="CHEBI:15378"/>
        <dbReference type="ChEBI" id="CHEBI:17388"/>
        <dbReference type="ChEBI" id="CHEBI:57540"/>
        <dbReference type="ChEBI" id="CHEBI:57945"/>
        <dbReference type="ChEBI" id="CHEBI:60039"/>
        <dbReference type="EC" id="1.5.1.2"/>
    </reaction>
</comment>
<evidence type="ECO:0000313" key="10">
    <source>
        <dbReference type="Proteomes" id="UP000034875"/>
    </source>
</evidence>
<dbReference type="SUPFAM" id="SSF51735">
    <property type="entry name" value="NAD(P)-binding Rossmann-fold domains"/>
    <property type="match status" value="1"/>
</dbReference>
<dbReference type="SUPFAM" id="SSF48179">
    <property type="entry name" value="6-phosphogluconate dehydrogenase C-terminal domain-like"/>
    <property type="match status" value="1"/>
</dbReference>
<sequence>MKKLRIIIIGGGNMGAAMLQALLRVKGMSPKQVKVIEHNKVKRDQMKKRFLVAVHEQILAPQIRNADVVIVAVKPQDFFAVAVRISSNLPKHSLLVTIMAGAKIQAVSSATGCNRVIRIMPNLPMAVGQGFSAWFASQEVSKQQKIFIKKLLVAGGQQIQIHNEKMFDVITAISGSGPAYLFLFANNLMHAAQRLGVNKTLARKMVLQTLKGSLALLETSATSPAKWRERVTSKGGTTAAALEVLTKGQLNKLWLRAIRAAAHRSQQLTVFLDKDLRK</sequence>
<evidence type="ECO:0000256" key="1">
    <source>
        <dbReference type="ARBA" id="ARBA00005525"/>
    </source>
</evidence>
<evidence type="ECO:0000256" key="2">
    <source>
        <dbReference type="ARBA" id="ARBA00022857"/>
    </source>
</evidence>
<keyword evidence="4" id="KW-0028">Amino-acid biosynthesis</keyword>
<evidence type="ECO:0000256" key="6">
    <source>
        <dbReference type="PIRSR" id="PIRSR000193-1"/>
    </source>
</evidence>
<keyword evidence="4" id="KW-0963">Cytoplasm</keyword>
<dbReference type="NCBIfam" id="TIGR00112">
    <property type="entry name" value="proC"/>
    <property type="match status" value="1"/>
</dbReference>
<dbReference type="HAMAP" id="MF_01925">
    <property type="entry name" value="P5C_reductase"/>
    <property type="match status" value="1"/>
</dbReference>
<keyword evidence="3 4" id="KW-0560">Oxidoreductase</keyword>
<protein>
    <recommendedName>
        <fullName evidence="4 5">Pyrroline-5-carboxylate reductase</fullName>
        <shortName evidence="4">P5C reductase</shortName>
        <shortName evidence="4">P5CR</shortName>
        <ecNumber evidence="4 5">1.5.1.2</ecNumber>
    </recommendedName>
    <alternativeName>
        <fullName evidence="4">PCA reductase</fullName>
    </alternativeName>
</protein>
<evidence type="ECO:0000259" key="7">
    <source>
        <dbReference type="Pfam" id="PF03807"/>
    </source>
</evidence>
<evidence type="ECO:0000313" key="9">
    <source>
        <dbReference type="EMBL" id="KKS44194.1"/>
    </source>
</evidence>
<comment type="subcellular location">
    <subcellularLocation>
        <location evidence="4">Cytoplasm</location>
    </subcellularLocation>
</comment>
<dbReference type="PANTHER" id="PTHR11645:SF0">
    <property type="entry name" value="PYRROLINE-5-CARBOXYLATE REDUCTASE 3"/>
    <property type="match status" value="1"/>
</dbReference>
<dbReference type="PATRIC" id="fig|1618341.3.peg.211"/>
<dbReference type="UniPathway" id="UPA00098">
    <property type="reaction ID" value="UER00361"/>
</dbReference>
<comment type="caution">
    <text evidence="9">The sequence shown here is derived from an EMBL/GenBank/DDBJ whole genome shotgun (WGS) entry which is preliminary data.</text>
</comment>
<evidence type="ECO:0000259" key="8">
    <source>
        <dbReference type="Pfam" id="PF14748"/>
    </source>
</evidence>
<dbReference type="FunFam" id="1.10.3730.10:FF:000001">
    <property type="entry name" value="Pyrroline-5-carboxylate reductase"/>
    <property type="match status" value="1"/>
</dbReference>
<dbReference type="EMBL" id="LCCZ01000010">
    <property type="protein sequence ID" value="KKS44194.1"/>
    <property type="molecule type" value="Genomic_DNA"/>
</dbReference>
<dbReference type="Gene3D" id="1.10.3730.10">
    <property type="entry name" value="ProC C-terminal domain-like"/>
    <property type="match status" value="1"/>
</dbReference>
<dbReference type="Proteomes" id="UP000034875">
    <property type="component" value="Unassembled WGS sequence"/>
</dbReference>
<evidence type="ECO:0000256" key="4">
    <source>
        <dbReference type="HAMAP-Rule" id="MF_01925"/>
    </source>
</evidence>
<dbReference type="InterPro" id="IPR008927">
    <property type="entry name" value="6-PGluconate_DH-like_C_sf"/>
</dbReference>
<keyword evidence="2 4" id="KW-0521">NADP</keyword>
<comment type="similarity">
    <text evidence="1 4">Belongs to the pyrroline-5-carboxylate reductase family.</text>
</comment>
<dbReference type="InterPro" id="IPR029036">
    <property type="entry name" value="P5CR_dimer"/>
</dbReference>
<dbReference type="PANTHER" id="PTHR11645">
    <property type="entry name" value="PYRROLINE-5-CARBOXYLATE REDUCTASE"/>
    <property type="match status" value="1"/>
</dbReference>
<comment type="pathway">
    <text evidence="4">Amino-acid biosynthesis; L-proline biosynthesis; L-proline from L-glutamate 5-semialdehyde: step 1/1.</text>
</comment>
<dbReference type="GO" id="GO:0005737">
    <property type="term" value="C:cytoplasm"/>
    <property type="evidence" value="ECO:0007669"/>
    <property type="project" value="UniProtKB-SubCell"/>
</dbReference>
<dbReference type="InterPro" id="IPR028939">
    <property type="entry name" value="P5C_Rdtase_cat_N"/>
</dbReference>
<accession>A0A0G0Z6A3</accession>
<organism evidence="9 10">
    <name type="scientific">candidate division CPR1 bacterium GW2011_GWA2_42_17</name>
    <dbReference type="NCBI Taxonomy" id="1618341"/>
    <lineage>
        <taxon>Bacteria</taxon>
        <taxon>candidate division CPR1</taxon>
    </lineage>
</organism>
<dbReference type="EC" id="1.5.1.2" evidence="4 5"/>
<name>A0A0G0Z6A3_9BACT</name>
<dbReference type="Pfam" id="PF03807">
    <property type="entry name" value="F420_oxidored"/>
    <property type="match status" value="1"/>
</dbReference>
<comment type="function">
    <text evidence="4">Catalyzes the reduction of 1-pyrroline-5-carboxylate (PCA) to L-proline.</text>
</comment>
<proteinExistence type="inferred from homology"/>
<feature type="domain" description="Pyrroline-5-carboxylate reductase dimerisation" evidence="8">
    <location>
        <begin position="164"/>
        <end position="268"/>
    </location>
</feature>
<gene>
    <name evidence="4" type="primary">proC</name>
    <name evidence="9" type="ORF">UV05_C0010G0010</name>
</gene>
<evidence type="ECO:0000256" key="3">
    <source>
        <dbReference type="ARBA" id="ARBA00023002"/>
    </source>
</evidence>
<reference evidence="9 10" key="1">
    <citation type="journal article" date="2015" name="Nature">
        <title>rRNA introns, odd ribosomes, and small enigmatic genomes across a large radiation of phyla.</title>
        <authorList>
            <person name="Brown C.T."/>
            <person name="Hug L.A."/>
            <person name="Thomas B.C."/>
            <person name="Sharon I."/>
            <person name="Castelle C.J."/>
            <person name="Singh A."/>
            <person name="Wilkins M.J."/>
            <person name="Williams K.H."/>
            <person name="Banfield J.F."/>
        </authorList>
    </citation>
    <scope>NUCLEOTIDE SEQUENCE [LARGE SCALE GENOMIC DNA]</scope>
</reference>
<feature type="binding site" evidence="6">
    <location>
        <begin position="9"/>
        <end position="14"/>
    </location>
    <ligand>
        <name>NADP(+)</name>
        <dbReference type="ChEBI" id="CHEBI:58349"/>
    </ligand>
</feature>
<dbReference type="InterPro" id="IPR000304">
    <property type="entry name" value="Pyrroline-COOH_reductase"/>
</dbReference>
<dbReference type="Gene3D" id="3.40.50.720">
    <property type="entry name" value="NAD(P)-binding Rossmann-like Domain"/>
    <property type="match status" value="1"/>
</dbReference>
<comment type="catalytic activity">
    <reaction evidence="4">
        <text>L-proline + NADP(+) = (S)-1-pyrroline-5-carboxylate + NADPH + 2 H(+)</text>
        <dbReference type="Rhea" id="RHEA:14109"/>
        <dbReference type="ChEBI" id="CHEBI:15378"/>
        <dbReference type="ChEBI" id="CHEBI:17388"/>
        <dbReference type="ChEBI" id="CHEBI:57783"/>
        <dbReference type="ChEBI" id="CHEBI:58349"/>
        <dbReference type="ChEBI" id="CHEBI:60039"/>
        <dbReference type="EC" id="1.5.1.2"/>
    </reaction>
</comment>
<dbReference type="InterPro" id="IPR036291">
    <property type="entry name" value="NAD(P)-bd_dom_sf"/>
</dbReference>
<dbReference type="GO" id="GO:0055129">
    <property type="term" value="P:L-proline biosynthetic process"/>
    <property type="evidence" value="ECO:0007669"/>
    <property type="project" value="UniProtKB-UniRule"/>
</dbReference>
<feature type="domain" description="Pyrroline-5-carboxylate reductase catalytic N-terminal" evidence="7">
    <location>
        <begin position="5"/>
        <end position="101"/>
    </location>
</feature>